<organism evidence="2 3">
    <name type="scientific">Rubus argutus</name>
    <name type="common">Southern blackberry</name>
    <dbReference type="NCBI Taxonomy" id="59490"/>
    <lineage>
        <taxon>Eukaryota</taxon>
        <taxon>Viridiplantae</taxon>
        <taxon>Streptophyta</taxon>
        <taxon>Embryophyta</taxon>
        <taxon>Tracheophyta</taxon>
        <taxon>Spermatophyta</taxon>
        <taxon>Magnoliopsida</taxon>
        <taxon>eudicotyledons</taxon>
        <taxon>Gunneridae</taxon>
        <taxon>Pentapetalae</taxon>
        <taxon>rosids</taxon>
        <taxon>fabids</taxon>
        <taxon>Rosales</taxon>
        <taxon>Rosaceae</taxon>
        <taxon>Rosoideae</taxon>
        <taxon>Rosoideae incertae sedis</taxon>
        <taxon>Rubus</taxon>
    </lineage>
</organism>
<keyword evidence="1" id="KW-0812">Transmembrane</keyword>
<sequence>MLHRKVYALWQEGVPNYPRFRSEEDNLKRCIAWSTWIWLTFTDIGAVAISGIVFKHSRNCTIVVVAENCLNLEVLDLSCCSATGAGIRGFSSHMCLESLVLLRLCCDYFNVSDVEHVILGCPSLKSIVVDSST</sequence>
<keyword evidence="1" id="KW-1133">Transmembrane helix</keyword>
<gene>
    <name evidence="2" type="ORF">M0R45_012036</name>
</gene>
<keyword evidence="3" id="KW-1185">Reference proteome</keyword>
<dbReference type="EMBL" id="JBEDUW010000002">
    <property type="protein sequence ID" value="KAK9946579.1"/>
    <property type="molecule type" value="Genomic_DNA"/>
</dbReference>
<name>A0AAW1YC08_RUBAR</name>
<keyword evidence="1" id="KW-0472">Membrane</keyword>
<dbReference type="InterPro" id="IPR032675">
    <property type="entry name" value="LRR_dom_sf"/>
</dbReference>
<dbReference type="AlphaFoldDB" id="A0AAW1YC08"/>
<accession>A0AAW1YC08</accession>
<evidence type="ECO:0000313" key="2">
    <source>
        <dbReference type="EMBL" id="KAK9946579.1"/>
    </source>
</evidence>
<reference evidence="2 3" key="1">
    <citation type="journal article" date="2023" name="G3 (Bethesda)">
        <title>A chromosome-length genome assembly and annotation of blackberry (Rubus argutus, cv. 'Hillquist').</title>
        <authorList>
            <person name="Bruna T."/>
            <person name="Aryal R."/>
            <person name="Dudchenko O."/>
            <person name="Sargent D.J."/>
            <person name="Mead D."/>
            <person name="Buti M."/>
            <person name="Cavallini A."/>
            <person name="Hytonen T."/>
            <person name="Andres J."/>
            <person name="Pham M."/>
            <person name="Weisz D."/>
            <person name="Mascagni F."/>
            <person name="Usai G."/>
            <person name="Natali L."/>
            <person name="Bassil N."/>
            <person name="Fernandez G.E."/>
            <person name="Lomsadze A."/>
            <person name="Armour M."/>
            <person name="Olukolu B."/>
            <person name="Poorten T."/>
            <person name="Britton C."/>
            <person name="Davik J."/>
            <person name="Ashrafi H."/>
            <person name="Aiden E.L."/>
            <person name="Borodovsky M."/>
            <person name="Worthington M."/>
        </authorList>
    </citation>
    <scope>NUCLEOTIDE SEQUENCE [LARGE SCALE GENOMIC DNA]</scope>
    <source>
        <strain evidence="2">PI 553951</strain>
    </source>
</reference>
<evidence type="ECO:0000256" key="1">
    <source>
        <dbReference type="SAM" id="Phobius"/>
    </source>
</evidence>
<comment type="caution">
    <text evidence="2">The sequence shown here is derived from an EMBL/GenBank/DDBJ whole genome shotgun (WGS) entry which is preliminary data.</text>
</comment>
<dbReference type="Gene3D" id="3.80.10.10">
    <property type="entry name" value="Ribonuclease Inhibitor"/>
    <property type="match status" value="1"/>
</dbReference>
<feature type="transmembrane region" description="Helical" evidence="1">
    <location>
        <begin position="30"/>
        <end position="54"/>
    </location>
</feature>
<evidence type="ECO:0000313" key="3">
    <source>
        <dbReference type="Proteomes" id="UP001457282"/>
    </source>
</evidence>
<dbReference type="Proteomes" id="UP001457282">
    <property type="component" value="Unassembled WGS sequence"/>
</dbReference>
<dbReference type="SUPFAM" id="SSF52047">
    <property type="entry name" value="RNI-like"/>
    <property type="match status" value="1"/>
</dbReference>
<protein>
    <submittedName>
        <fullName evidence="2">Uncharacterized protein</fullName>
    </submittedName>
</protein>
<proteinExistence type="predicted"/>